<feature type="short sequence motif" description="DGA/G" evidence="4">
    <location>
        <begin position="150"/>
        <end position="152"/>
    </location>
</feature>
<organism evidence="6 7">
    <name type="scientific">Persicitalea jodogahamensis</name>
    <dbReference type="NCBI Taxonomy" id="402147"/>
    <lineage>
        <taxon>Bacteria</taxon>
        <taxon>Pseudomonadati</taxon>
        <taxon>Bacteroidota</taxon>
        <taxon>Cytophagia</taxon>
        <taxon>Cytophagales</taxon>
        <taxon>Spirosomataceae</taxon>
        <taxon>Persicitalea</taxon>
    </lineage>
</organism>
<name>A0A8J3G9F7_9BACT</name>
<dbReference type="CDD" id="cd07205">
    <property type="entry name" value="Pat_PNPLA6_PNPLA7_NTE1_like"/>
    <property type="match status" value="1"/>
</dbReference>
<dbReference type="Gene3D" id="3.40.1090.10">
    <property type="entry name" value="Cytosolic phospholipase A2 catalytic domain"/>
    <property type="match status" value="1"/>
</dbReference>
<feature type="active site" description="Nucleophile" evidence="4">
    <location>
        <position position="38"/>
    </location>
</feature>
<dbReference type="PANTHER" id="PTHR14226">
    <property type="entry name" value="NEUROPATHY TARGET ESTERASE/SWISS CHEESE D.MELANOGASTER"/>
    <property type="match status" value="1"/>
</dbReference>
<accession>A0A8J3G9F7</accession>
<dbReference type="GO" id="GO:0016042">
    <property type="term" value="P:lipid catabolic process"/>
    <property type="evidence" value="ECO:0007669"/>
    <property type="project" value="UniProtKB-UniRule"/>
</dbReference>
<feature type="active site" description="Proton acceptor" evidence="4">
    <location>
        <position position="150"/>
    </location>
</feature>
<sequence>MKIGLVLSGGGARGISHLGAVKALHEQGIRPDIISGTSAGAITGGLLAYGYAPDEILEMIISTSFVRYVRPTFAGSGLLRMDRLEEIYRKYIPENTFESLKIPLIVSATDIFAGETVYFREGELARPVLASSCLPGLFAPMEYQGRHLVDGGVLSNMPVEPLEGVVDYIIGIHCNPFKLQHPPRNTREVVYRSLILAVHAKTKERFEKCNLLLEAPQLGDYSVYDLRKARELFVSGYRYARQVLRDASALALP</sequence>
<evidence type="ECO:0000256" key="4">
    <source>
        <dbReference type="PROSITE-ProRule" id="PRU01161"/>
    </source>
</evidence>
<keyword evidence="3 4" id="KW-0443">Lipid metabolism</keyword>
<feature type="short sequence motif" description="GXSXG" evidence="4">
    <location>
        <begin position="36"/>
        <end position="40"/>
    </location>
</feature>
<dbReference type="PANTHER" id="PTHR14226:SF29">
    <property type="entry name" value="NEUROPATHY TARGET ESTERASE SWS"/>
    <property type="match status" value="1"/>
</dbReference>
<dbReference type="SUPFAM" id="SSF52151">
    <property type="entry name" value="FabD/lysophospholipase-like"/>
    <property type="match status" value="1"/>
</dbReference>
<dbReference type="Proteomes" id="UP000598271">
    <property type="component" value="Unassembled WGS sequence"/>
</dbReference>
<proteinExistence type="predicted"/>
<dbReference type="InterPro" id="IPR050301">
    <property type="entry name" value="NTE"/>
</dbReference>
<evidence type="ECO:0000259" key="5">
    <source>
        <dbReference type="PROSITE" id="PS51635"/>
    </source>
</evidence>
<evidence type="ECO:0000256" key="2">
    <source>
        <dbReference type="ARBA" id="ARBA00022963"/>
    </source>
</evidence>
<protein>
    <recommendedName>
        <fullName evidence="5">PNPLA domain-containing protein</fullName>
    </recommendedName>
</protein>
<comment type="caution">
    <text evidence="6">The sequence shown here is derived from an EMBL/GenBank/DDBJ whole genome shotgun (WGS) entry which is preliminary data.</text>
</comment>
<dbReference type="PROSITE" id="PS51635">
    <property type="entry name" value="PNPLA"/>
    <property type="match status" value="1"/>
</dbReference>
<evidence type="ECO:0000313" key="7">
    <source>
        <dbReference type="Proteomes" id="UP000598271"/>
    </source>
</evidence>
<dbReference type="InterPro" id="IPR016035">
    <property type="entry name" value="Acyl_Trfase/lysoPLipase"/>
</dbReference>
<dbReference type="GO" id="GO:0016787">
    <property type="term" value="F:hydrolase activity"/>
    <property type="evidence" value="ECO:0007669"/>
    <property type="project" value="UniProtKB-UniRule"/>
</dbReference>
<keyword evidence="1 4" id="KW-0378">Hydrolase</keyword>
<feature type="domain" description="PNPLA" evidence="5">
    <location>
        <begin position="5"/>
        <end position="163"/>
    </location>
</feature>
<feature type="short sequence motif" description="GXGXXG" evidence="4">
    <location>
        <begin position="9"/>
        <end position="14"/>
    </location>
</feature>
<evidence type="ECO:0000256" key="1">
    <source>
        <dbReference type="ARBA" id="ARBA00022801"/>
    </source>
</evidence>
<reference evidence="6 7" key="1">
    <citation type="journal article" date="2014" name="Int. J. Syst. Evol. Microbiol.">
        <title>Complete genome sequence of Corynebacterium casei LMG S-19264T (=DSM 44701T), isolated from a smear-ripened cheese.</title>
        <authorList>
            <consortium name="US DOE Joint Genome Institute (JGI-PGF)"/>
            <person name="Walter F."/>
            <person name="Albersmeier A."/>
            <person name="Kalinowski J."/>
            <person name="Ruckert C."/>
        </authorList>
    </citation>
    <scope>NUCLEOTIDE SEQUENCE [LARGE SCALE GENOMIC DNA]</scope>
    <source>
        <strain evidence="6 7">KCTC 12866</strain>
    </source>
</reference>
<dbReference type="RefSeq" id="WP_189565084.1">
    <property type="nucleotide sequence ID" value="NZ_BMXF01000002.1"/>
</dbReference>
<dbReference type="Pfam" id="PF01734">
    <property type="entry name" value="Patatin"/>
    <property type="match status" value="1"/>
</dbReference>
<dbReference type="AlphaFoldDB" id="A0A8J3G9F7"/>
<evidence type="ECO:0000256" key="3">
    <source>
        <dbReference type="ARBA" id="ARBA00023098"/>
    </source>
</evidence>
<gene>
    <name evidence="6" type="ORF">GCM10007390_28030</name>
</gene>
<keyword evidence="7" id="KW-1185">Reference proteome</keyword>
<dbReference type="InterPro" id="IPR002641">
    <property type="entry name" value="PNPLA_dom"/>
</dbReference>
<keyword evidence="2 4" id="KW-0442">Lipid degradation</keyword>
<evidence type="ECO:0000313" key="6">
    <source>
        <dbReference type="EMBL" id="GHB72369.1"/>
    </source>
</evidence>
<dbReference type="EMBL" id="BMXF01000002">
    <property type="protein sequence ID" value="GHB72369.1"/>
    <property type="molecule type" value="Genomic_DNA"/>
</dbReference>